<evidence type="ECO:0000256" key="1">
    <source>
        <dbReference type="ARBA" id="ARBA00004613"/>
    </source>
</evidence>
<gene>
    <name evidence="5" type="primary">LOC114791095</name>
</gene>
<evidence type="ECO:0000256" key="4">
    <source>
        <dbReference type="SAM" id="SignalP"/>
    </source>
</evidence>
<feature type="chain" id="PRO_5044188583" description="Apolipoprotein A-I" evidence="4">
    <location>
        <begin position="18"/>
        <end position="209"/>
    </location>
</feature>
<dbReference type="PANTHER" id="PTHR18976">
    <property type="entry name" value="APOLIPOPROTEIN"/>
    <property type="match status" value="1"/>
</dbReference>
<dbReference type="InterPro" id="IPR050163">
    <property type="entry name" value="Apolipoprotein_A1/A4/E"/>
</dbReference>
<dbReference type="FunFam" id="1.20.120.20:FF:000008">
    <property type="entry name" value="Apolipoprotein A-IV a"/>
    <property type="match status" value="1"/>
</dbReference>
<keyword evidence="6" id="KW-1185">Reference proteome</keyword>
<dbReference type="GO" id="GO:0055090">
    <property type="term" value="P:acylglycerol homeostasis"/>
    <property type="evidence" value="ECO:0007669"/>
    <property type="project" value="TreeGrafter"/>
</dbReference>
<keyword evidence="3" id="KW-0964">Secreted</keyword>
<dbReference type="GO" id="GO:0042157">
    <property type="term" value="P:lipoprotein metabolic process"/>
    <property type="evidence" value="ECO:0007669"/>
    <property type="project" value="InterPro"/>
</dbReference>
<dbReference type="SUPFAM" id="SSF58113">
    <property type="entry name" value="Apolipoprotein A-I"/>
    <property type="match status" value="1"/>
</dbReference>
<dbReference type="GO" id="GO:0034361">
    <property type="term" value="C:very-low-density lipoprotein particle"/>
    <property type="evidence" value="ECO:0007669"/>
    <property type="project" value="TreeGrafter"/>
</dbReference>
<dbReference type="GO" id="GO:1903561">
    <property type="term" value="C:extracellular vesicle"/>
    <property type="evidence" value="ECO:0007669"/>
    <property type="project" value="TreeGrafter"/>
</dbReference>
<dbReference type="PANTHER" id="PTHR18976:SF28">
    <property type="entry name" value="APOLIPOPROTEIN A-IV-RELATED"/>
    <property type="match status" value="1"/>
</dbReference>
<dbReference type="Gene3D" id="1.20.120.20">
    <property type="entry name" value="Apolipoprotein"/>
    <property type="match status" value="2"/>
</dbReference>
<evidence type="ECO:0008006" key="7">
    <source>
        <dbReference type="Google" id="ProtNLM"/>
    </source>
</evidence>
<evidence type="ECO:0000256" key="2">
    <source>
        <dbReference type="ARBA" id="ARBA00008788"/>
    </source>
</evidence>
<dbReference type="GeneTree" id="ENSGT00950000182929"/>
<feature type="signal peptide" evidence="4">
    <location>
        <begin position="1"/>
        <end position="17"/>
    </location>
</feature>
<evidence type="ECO:0000256" key="3">
    <source>
        <dbReference type="ARBA" id="ARBA00022525"/>
    </source>
</evidence>
<dbReference type="GO" id="GO:0008203">
    <property type="term" value="P:cholesterol metabolic process"/>
    <property type="evidence" value="ECO:0007669"/>
    <property type="project" value="TreeGrafter"/>
</dbReference>
<dbReference type="PROSITE" id="PS51257">
    <property type="entry name" value="PROKAR_LIPOPROTEIN"/>
    <property type="match status" value="1"/>
</dbReference>
<reference evidence="5 6" key="1">
    <citation type="submission" date="2020-06" db="EMBL/GenBank/DDBJ databases">
        <authorList>
            <consortium name="Wellcome Sanger Institute Data Sharing"/>
        </authorList>
    </citation>
    <scope>NUCLEOTIDE SEQUENCE [LARGE SCALE GENOMIC DNA]</scope>
</reference>
<protein>
    <recommendedName>
        <fullName evidence="7">Apolipoprotein A-I</fullName>
    </recommendedName>
</protein>
<accession>A0AAY4AL26</accession>
<reference evidence="5" key="2">
    <citation type="submission" date="2025-08" db="UniProtKB">
        <authorList>
            <consortium name="Ensembl"/>
        </authorList>
    </citation>
    <scope>IDENTIFICATION</scope>
</reference>
<dbReference type="GO" id="GO:0034362">
    <property type="term" value="C:low-density lipoprotein particle"/>
    <property type="evidence" value="ECO:0007669"/>
    <property type="project" value="TreeGrafter"/>
</dbReference>
<dbReference type="Ensembl" id="ENSDCDT00010008461.1">
    <property type="protein sequence ID" value="ENSDCDP00010008061.1"/>
    <property type="gene ID" value="ENSDCDG00010003611.1"/>
</dbReference>
<dbReference type="GO" id="GO:0034364">
    <property type="term" value="C:high-density lipoprotein particle"/>
    <property type="evidence" value="ECO:0007669"/>
    <property type="project" value="TreeGrafter"/>
</dbReference>
<dbReference type="InterPro" id="IPR000074">
    <property type="entry name" value="ApoA_E"/>
</dbReference>
<keyword evidence="4" id="KW-0732">Signal</keyword>
<evidence type="ECO:0000313" key="5">
    <source>
        <dbReference type="Ensembl" id="ENSDCDP00010008061.1"/>
    </source>
</evidence>
<comment type="similarity">
    <text evidence="2">Belongs to the apolipoprotein A1/A4/E family.</text>
</comment>
<reference evidence="5" key="3">
    <citation type="submission" date="2025-09" db="UniProtKB">
        <authorList>
            <consortium name="Ensembl"/>
        </authorList>
    </citation>
    <scope>IDENTIFICATION</scope>
</reference>
<dbReference type="GO" id="GO:0033700">
    <property type="term" value="P:phospholipid efflux"/>
    <property type="evidence" value="ECO:0007669"/>
    <property type="project" value="TreeGrafter"/>
</dbReference>
<dbReference type="GO" id="GO:0033344">
    <property type="term" value="P:cholesterol efflux"/>
    <property type="evidence" value="ECO:0007669"/>
    <property type="project" value="TreeGrafter"/>
</dbReference>
<evidence type="ECO:0000313" key="6">
    <source>
        <dbReference type="Proteomes" id="UP000694580"/>
    </source>
</evidence>
<comment type="subcellular location">
    <subcellularLocation>
        <location evidence="1">Secreted</location>
    </subcellularLocation>
</comment>
<name>A0AAY4AL26_9TELE</name>
<dbReference type="Proteomes" id="UP000694580">
    <property type="component" value="Chromosome 5"/>
</dbReference>
<dbReference type="GO" id="GO:0042627">
    <property type="term" value="C:chylomicron"/>
    <property type="evidence" value="ECO:0007669"/>
    <property type="project" value="TreeGrafter"/>
</dbReference>
<dbReference type="GO" id="GO:0120020">
    <property type="term" value="F:cholesterol transfer activity"/>
    <property type="evidence" value="ECO:0007669"/>
    <property type="project" value="TreeGrafter"/>
</dbReference>
<dbReference type="Pfam" id="PF01442">
    <property type="entry name" value="Apolipoprotein"/>
    <property type="match status" value="2"/>
</dbReference>
<proteinExistence type="inferred from homology"/>
<organism evidence="5 6">
    <name type="scientific">Denticeps clupeoides</name>
    <name type="common">denticle herring</name>
    <dbReference type="NCBI Taxonomy" id="299321"/>
    <lineage>
        <taxon>Eukaryota</taxon>
        <taxon>Metazoa</taxon>
        <taxon>Chordata</taxon>
        <taxon>Craniata</taxon>
        <taxon>Vertebrata</taxon>
        <taxon>Euteleostomi</taxon>
        <taxon>Actinopterygii</taxon>
        <taxon>Neopterygii</taxon>
        <taxon>Teleostei</taxon>
        <taxon>Clupei</taxon>
        <taxon>Clupeiformes</taxon>
        <taxon>Denticipitoidei</taxon>
        <taxon>Denticipitidae</taxon>
        <taxon>Denticeps</taxon>
    </lineage>
</organism>
<sequence length="209" mass="23547">MKAFLVLAAVVFTGCHANIFYADEPKPQLEQLSDAFWDYVAQATPICNYCKERHQYATTLQNQMSPLAKDVMAKITQEAEVLKDRLAKDLTTSMGPYAESLDSETLKATLLQKSEELKGSLEKSVKELQSQLGPYSDEIKQRLDQHLADFQKSVSPMAEELQIQVAQRTKIIQQSLAPYAEDLRGKLDPYAQDLKTQLTSLYESFSKSS</sequence>
<dbReference type="GO" id="GO:0005543">
    <property type="term" value="F:phospholipid binding"/>
    <property type="evidence" value="ECO:0007669"/>
    <property type="project" value="TreeGrafter"/>
</dbReference>
<dbReference type="GO" id="GO:0060228">
    <property type="term" value="F:phosphatidylcholine-sterol O-acyltransferase activator activity"/>
    <property type="evidence" value="ECO:0007669"/>
    <property type="project" value="TreeGrafter"/>
</dbReference>
<dbReference type="AlphaFoldDB" id="A0AAY4AL26"/>